<dbReference type="PANTHER" id="PTHR11552">
    <property type="entry name" value="GLUCOSE-METHANOL-CHOLINE GMC OXIDOREDUCTASE"/>
    <property type="match status" value="1"/>
</dbReference>
<dbReference type="Proteomes" id="UP000256328">
    <property type="component" value="Unassembled WGS sequence"/>
</dbReference>
<dbReference type="PANTHER" id="PTHR11552:SF213">
    <property type="entry name" value="DEHYDROGENASE, PUTATIVE-RELATED"/>
    <property type="match status" value="1"/>
</dbReference>
<dbReference type="Pfam" id="PF00732">
    <property type="entry name" value="GMC_oxred_N"/>
    <property type="match status" value="1"/>
</dbReference>
<keyword evidence="2" id="KW-0285">Flavoprotein</keyword>
<evidence type="ECO:0000313" key="6">
    <source>
        <dbReference type="Proteomes" id="UP000256328"/>
    </source>
</evidence>
<dbReference type="GO" id="GO:0050660">
    <property type="term" value="F:flavin adenine dinucleotide binding"/>
    <property type="evidence" value="ECO:0007669"/>
    <property type="project" value="InterPro"/>
</dbReference>
<feature type="domain" description="Glucose-methanol-choline oxidoreductase N-terminal" evidence="4">
    <location>
        <begin position="367"/>
        <end position="381"/>
    </location>
</feature>
<evidence type="ECO:0000256" key="3">
    <source>
        <dbReference type="SAM" id="SignalP"/>
    </source>
</evidence>
<proteinExistence type="inferred from homology"/>
<organism evidence="5 6">
    <name type="scientific">Coleophoma crateriformis</name>
    <dbReference type="NCBI Taxonomy" id="565419"/>
    <lineage>
        <taxon>Eukaryota</taxon>
        <taxon>Fungi</taxon>
        <taxon>Dikarya</taxon>
        <taxon>Ascomycota</taxon>
        <taxon>Pezizomycotina</taxon>
        <taxon>Leotiomycetes</taxon>
        <taxon>Helotiales</taxon>
        <taxon>Dermateaceae</taxon>
        <taxon>Coleophoma</taxon>
    </lineage>
</organism>
<gene>
    <name evidence="5" type="ORF">BP5796_02746</name>
</gene>
<dbReference type="SUPFAM" id="SSF54373">
    <property type="entry name" value="FAD-linked reductases, C-terminal domain"/>
    <property type="match status" value="1"/>
</dbReference>
<dbReference type="Pfam" id="PF05199">
    <property type="entry name" value="GMC_oxred_C"/>
    <property type="match status" value="1"/>
</dbReference>
<dbReference type="EMBL" id="PDLN01000003">
    <property type="protein sequence ID" value="RDW91581.1"/>
    <property type="molecule type" value="Genomic_DNA"/>
</dbReference>
<feature type="binding site" evidence="2">
    <location>
        <position position="313"/>
    </location>
    <ligand>
        <name>FAD</name>
        <dbReference type="ChEBI" id="CHEBI:57692"/>
    </ligand>
</feature>
<comment type="similarity">
    <text evidence="1">Belongs to the GMC oxidoreductase family.</text>
</comment>
<dbReference type="PROSITE" id="PS00624">
    <property type="entry name" value="GMC_OXRED_2"/>
    <property type="match status" value="1"/>
</dbReference>
<keyword evidence="3" id="KW-0732">Signal</keyword>
<dbReference type="InterPro" id="IPR012132">
    <property type="entry name" value="GMC_OxRdtase"/>
</dbReference>
<dbReference type="Gene3D" id="3.30.560.10">
    <property type="entry name" value="Glucose Oxidase, domain 3"/>
    <property type="match status" value="1"/>
</dbReference>
<feature type="chain" id="PRO_5017802582" evidence="3">
    <location>
        <begin position="19"/>
        <end position="659"/>
    </location>
</feature>
<comment type="caution">
    <text evidence="5">The sequence shown here is derived from an EMBL/GenBank/DDBJ whole genome shotgun (WGS) entry which is preliminary data.</text>
</comment>
<dbReference type="InterPro" id="IPR000172">
    <property type="entry name" value="GMC_OxRdtase_N"/>
</dbReference>
<dbReference type="AlphaFoldDB" id="A0A3D8SZI6"/>
<evidence type="ECO:0000313" key="5">
    <source>
        <dbReference type="EMBL" id="RDW91581.1"/>
    </source>
</evidence>
<evidence type="ECO:0000259" key="4">
    <source>
        <dbReference type="PROSITE" id="PS00624"/>
    </source>
</evidence>
<dbReference type="GO" id="GO:0016614">
    <property type="term" value="F:oxidoreductase activity, acting on CH-OH group of donors"/>
    <property type="evidence" value="ECO:0007669"/>
    <property type="project" value="InterPro"/>
</dbReference>
<dbReference type="SUPFAM" id="SSF51905">
    <property type="entry name" value="FAD/NAD(P)-binding domain"/>
    <property type="match status" value="1"/>
</dbReference>
<evidence type="ECO:0000256" key="1">
    <source>
        <dbReference type="ARBA" id="ARBA00010790"/>
    </source>
</evidence>
<reference evidence="5 6" key="1">
    <citation type="journal article" date="2018" name="IMA Fungus">
        <title>IMA Genome-F 9: Draft genome sequence of Annulohypoxylon stygium, Aspergillus mulundensis, Berkeleyomyces basicola (syn. Thielaviopsis basicola), Ceratocystis smalleyi, two Cercospora beticola strains, Coleophoma cylindrospora, Fusarium fracticaudum, Phialophora cf. hyalina, and Morchella septimelata.</title>
        <authorList>
            <person name="Wingfield B.D."/>
            <person name="Bills G.F."/>
            <person name="Dong Y."/>
            <person name="Huang W."/>
            <person name="Nel W.J."/>
            <person name="Swalarsk-Parry B.S."/>
            <person name="Vaghefi N."/>
            <person name="Wilken P.M."/>
            <person name="An Z."/>
            <person name="de Beer Z.W."/>
            <person name="De Vos L."/>
            <person name="Chen L."/>
            <person name="Duong T.A."/>
            <person name="Gao Y."/>
            <person name="Hammerbacher A."/>
            <person name="Kikkert J.R."/>
            <person name="Li Y."/>
            <person name="Li H."/>
            <person name="Li K."/>
            <person name="Li Q."/>
            <person name="Liu X."/>
            <person name="Ma X."/>
            <person name="Naidoo K."/>
            <person name="Pethybridge S.J."/>
            <person name="Sun J."/>
            <person name="Steenkamp E.T."/>
            <person name="van der Nest M.A."/>
            <person name="van Wyk S."/>
            <person name="Wingfield M.J."/>
            <person name="Xiong C."/>
            <person name="Yue Q."/>
            <person name="Zhang X."/>
        </authorList>
    </citation>
    <scope>NUCLEOTIDE SEQUENCE [LARGE SCALE GENOMIC DNA]</scope>
    <source>
        <strain evidence="5 6">BP5796</strain>
    </source>
</reference>
<name>A0A3D8SZI6_9HELO</name>
<dbReference type="PIRSF" id="PIRSF000137">
    <property type="entry name" value="Alcohol_oxidase"/>
    <property type="match status" value="1"/>
</dbReference>
<dbReference type="Gene3D" id="3.50.50.60">
    <property type="entry name" value="FAD/NAD(P)-binding domain"/>
    <property type="match status" value="1"/>
</dbReference>
<dbReference type="InterPro" id="IPR007867">
    <property type="entry name" value="GMC_OxRtase_C"/>
</dbReference>
<feature type="signal peptide" evidence="3">
    <location>
        <begin position="1"/>
        <end position="18"/>
    </location>
</feature>
<evidence type="ECO:0000256" key="2">
    <source>
        <dbReference type="PIRSR" id="PIRSR000137-2"/>
    </source>
</evidence>
<keyword evidence="2" id="KW-0274">FAD</keyword>
<keyword evidence="6" id="KW-1185">Reference proteome</keyword>
<dbReference type="InterPro" id="IPR036188">
    <property type="entry name" value="FAD/NAD-bd_sf"/>
</dbReference>
<sequence>MVSLRVLGLLGLGAAAVALNTTTATNATTSLEDYEYVVVGSGPGGGPLASRLAIAGYKVLLIEAGDDQGDELTAKIPAMFLQASEFEPMKWDYFVQHHDNLTEQERDSKMVYEKTDGTWYVGLDPPADATPLGIWYPRAGTLGGCSVHNAMITIYPHESDWNNIANITGDSSWEAANMRTYFERLERNRYLPSSVVGHGYNGWLETSLTDLRLVVEDLKLTSLIVSAAAAIGKTVLTALLSTVVGVSGVLTEDINGGLPGRDANTGLFQVPIAVTNDNKYRNGPRDFILETAYAVNSDGSRKYHLDLQLNTLVTKIRFSQNGTTPVATGVDFVVGNSLYRAAPGSENATISGAGSVNATREVIISAGTFNSPQLLKLSGIGPKAELEALDIPVLVDLPGVGTNLQDRYETSVIGKSPTNFTITEDCTFLNTTNDPCRVQWQNDDLFKGVYGSNGIAIAIIQKSSAAAEDDDPDLLISAAPANFPGYYPNYSNIALSDAKHWVWIVLKAHSRNNAGTVTLKSTDPRDMPQINFRYFDVGGDLDMQALYEGMELSRRGFSDLIPLDGDFTETWPGSSVQTEAEMKDFIRREAWGHHASCTNPIGADDDPMAVLDSNFKVRGVQGLRVVDASIFPKIPGFYIALPTYIISEKAADAIIAGAQ</sequence>
<protein>
    <submittedName>
        <fullName evidence="5">Aryl-alcohol oxidase</fullName>
    </submittedName>
</protein>
<comment type="cofactor">
    <cofactor evidence="2">
        <name>FAD</name>
        <dbReference type="ChEBI" id="CHEBI:57692"/>
    </cofactor>
</comment>
<accession>A0A3D8SZI6</accession>
<dbReference type="OrthoDB" id="269227at2759"/>